<evidence type="ECO:0000256" key="7">
    <source>
        <dbReference type="ARBA" id="ARBA00023180"/>
    </source>
</evidence>
<dbReference type="InterPro" id="IPR028082">
    <property type="entry name" value="Peripla_BP_I"/>
</dbReference>
<keyword evidence="4" id="KW-0297">G-protein coupled receptor</keyword>
<proteinExistence type="predicted"/>
<keyword evidence="3 10" id="KW-1133">Transmembrane helix</keyword>
<keyword evidence="8" id="KW-0807">Transducer</keyword>
<comment type="subcellular location">
    <subcellularLocation>
        <location evidence="1">Membrane</location>
        <topology evidence="1">Multi-pass membrane protein</topology>
    </subcellularLocation>
</comment>
<feature type="coiled-coil region" evidence="9">
    <location>
        <begin position="558"/>
        <end position="605"/>
    </location>
</feature>
<feature type="transmembrane region" description="Helical" evidence="10">
    <location>
        <begin position="378"/>
        <end position="398"/>
    </location>
</feature>
<evidence type="ECO:0000256" key="8">
    <source>
        <dbReference type="ARBA" id="ARBA00023224"/>
    </source>
</evidence>
<dbReference type="Pfam" id="PF01094">
    <property type="entry name" value="ANF_receptor"/>
    <property type="match status" value="1"/>
</dbReference>
<dbReference type="InterPro" id="IPR002455">
    <property type="entry name" value="GPCR3_GABA-B"/>
</dbReference>
<reference evidence="13" key="1">
    <citation type="submission" date="2023-03" db="EMBL/GenBank/DDBJ databases">
        <authorList>
            <person name="Steffen K."/>
            <person name="Cardenas P."/>
        </authorList>
    </citation>
    <scope>NUCLEOTIDE SEQUENCE</scope>
</reference>
<dbReference type="Proteomes" id="UP001174909">
    <property type="component" value="Unassembled WGS sequence"/>
</dbReference>
<keyword evidence="7" id="KW-0325">Glycoprotein</keyword>
<dbReference type="EMBL" id="CASHTH010003538">
    <property type="protein sequence ID" value="CAI8046144.1"/>
    <property type="molecule type" value="Genomic_DNA"/>
</dbReference>
<dbReference type="GO" id="GO:0004965">
    <property type="term" value="F:G protein-coupled GABA receptor activity"/>
    <property type="evidence" value="ECO:0007669"/>
    <property type="project" value="InterPro"/>
</dbReference>
<name>A0AA35TEA3_GEOBA</name>
<dbReference type="PROSITE" id="PS50259">
    <property type="entry name" value="G_PROTEIN_RECEP_F3_4"/>
    <property type="match status" value="1"/>
</dbReference>
<feature type="signal peptide" evidence="11">
    <location>
        <begin position="1"/>
        <end position="23"/>
    </location>
</feature>
<sequence length="610" mass="68804">MKCFPVVSAALILAWAVASLVSGQDDLKTVYFSLIVSNGEYGYRSSGAVPSIDLALEAVREHAGSPGYNLTYETSGTLRTKEHSTCSSQQLLIQICRPIICEAAKRNLVYPHYGWIMYTWYPERWWTEEVAGEHIDECSDEEMEEFLVRAQPLLINLVPEPDDYNLQTVAGFSSREFIGNYTTRLWPESNYNHSSIFLMAFDALWSMAQMLNYTEEMRLRDLPRNHSDFDECRHLDGSLVPLDEFNYTNAFMGCMMRDNYYKVDFTGVSGLVRYSEDGTIIYTRIRLAQWRRVNVALDTVRFGYLDGDSNFSLVYDPGESDQTLYSEGYPPDGTPVAITNTYHTVLVVFYYFLAWSESPSPSSARIQLCLPQEKILKAWHLMCVVGTITGFGVLLIVAKTIAQALTSPQLVDDSEHSPGLTSPQFWRSTVCGQCYESGSIPFVLDLLIFVYLGLLQLVGIILAFQTRKVRIPILNDSKSVTALIYISSIVLVVIVLITFILRGYINICAAIFSAGSSYSPLSFSPQFHSKGLNLYRDPTGDKIFSEMHPTRQSQRSQLKDHQNSMAASMAELKDEEKVVLLNSHLANLNETLKDKSRRIAELESILKSST</sequence>
<dbReference type="Gene3D" id="3.40.50.2300">
    <property type="match status" value="2"/>
</dbReference>
<evidence type="ECO:0000256" key="6">
    <source>
        <dbReference type="ARBA" id="ARBA00023170"/>
    </source>
</evidence>
<keyword evidence="2 10" id="KW-0812">Transmembrane</keyword>
<dbReference type="Pfam" id="PF00003">
    <property type="entry name" value="7tm_3"/>
    <property type="match status" value="1"/>
</dbReference>
<evidence type="ECO:0000256" key="3">
    <source>
        <dbReference type="ARBA" id="ARBA00022989"/>
    </source>
</evidence>
<dbReference type="PANTHER" id="PTHR10519:SF20">
    <property type="entry name" value="G-PROTEIN COUPLED RECEPTOR 156-RELATED"/>
    <property type="match status" value="1"/>
</dbReference>
<accession>A0AA35TEA3</accession>
<dbReference type="InterPro" id="IPR017978">
    <property type="entry name" value="GPCR_3_C"/>
</dbReference>
<feature type="transmembrane region" description="Helical" evidence="10">
    <location>
        <begin position="442"/>
        <end position="464"/>
    </location>
</feature>
<keyword evidence="14" id="KW-1185">Reference proteome</keyword>
<feature type="chain" id="PRO_5041426668" evidence="11">
    <location>
        <begin position="24"/>
        <end position="610"/>
    </location>
</feature>
<dbReference type="GO" id="GO:0007214">
    <property type="term" value="P:gamma-aminobutyric acid signaling pathway"/>
    <property type="evidence" value="ECO:0007669"/>
    <property type="project" value="TreeGrafter"/>
</dbReference>
<evidence type="ECO:0000256" key="9">
    <source>
        <dbReference type="SAM" id="Coils"/>
    </source>
</evidence>
<dbReference type="PANTHER" id="PTHR10519">
    <property type="entry name" value="GABA-B RECEPTOR"/>
    <property type="match status" value="1"/>
</dbReference>
<keyword evidence="11" id="KW-0732">Signal</keyword>
<evidence type="ECO:0000256" key="1">
    <source>
        <dbReference type="ARBA" id="ARBA00004141"/>
    </source>
</evidence>
<dbReference type="GO" id="GO:0038039">
    <property type="term" value="C:G protein-coupled receptor heterodimeric complex"/>
    <property type="evidence" value="ECO:0007669"/>
    <property type="project" value="TreeGrafter"/>
</dbReference>
<keyword evidence="6 13" id="KW-0675">Receptor</keyword>
<evidence type="ECO:0000256" key="11">
    <source>
        <dbReference type="SAM" id="SignalP"/>
    </source>
</evidence>
<dbReference type="SUPFAM" id="SSF53822">
    <property type="entry name" value="Periplasmic binding protein-like I"/>
    <property type="match status" value="1"/>
</dbReference>
<evidence type="ECO:0000256" key="10">
    <source>
        <dbReference type="SAM" id="Phobius"/>
    </source>
</evidence>
<dbReference type="InterPro" id="IPR001828">
    <property type="entry name" value="ANF_lig-bd_rcpt"/>
</dbReference>
<protein>
    <submittedName>
        <fullName evidence="13">Gamma-aminobutyric acid type B receptor subunit 2</fullName>
    </submittedName>
</protein>
<evidence type="ECO:0000256" key="5">
    <source>
        <dbReference type="ARBA" id="ARBA00023136"/>
    </source>
</evidence>
<organism evidence="13 14">
    <name type="scientific">Geodia barretti</name>
    <name type="common">Barrett's horny sponge</name>
    <dbReference type="NCBI Taxonomy" id="519541"/>
    <lineage>
        <taxon>Eukaryota</taxon>
        <taxon>Metazoa</taxon>
        <taxon>Porifera</taxon>
        <taxon>Demospongiae</taxon>
        <taxon>Heteroscleromorpha</taxon>
        <taxon>Tetractinellida</taxon>
        <taxon>Astrophorina</taxon>
        <taxon>Geodiidae</taxon>
        <taxon>Geodia</taxon>
    </lineage>
</organism>
<feature type="transmembrane region" description="Helical" evidence="10">
    <location>
        <begin position="484"/>
        <end position="505"/>
    </location>
</feature>
<gene>
    <name evidence="13" type="ORF">GBAR_LOCUS25506</name>
</gene>
<evidence type="ECO:0000313" key="13">
    <source>
        <dbReference type="EMBL" id="CAI8046144.1"/>
    </source>
</evidence>
<dbReference type="AlphaFoldDB" id="A0AA35TEA3"/>
<evidence type="ECO:0000256" key="4">
    <source>
        <dbReference type="ARBA" id="ARBA00023040"/>
    </source>
</evidence>
<evidence type="ECO:0000313" key="14">
    <source>
        <dbReference type="Proteomes" id="UP001174909"/>
    </source>
</evidence>
<feature type="domain" description="G-protein coupled receptors family 3 profile" evidence="12">
    <location>
        <begin position="436"/>
        <end position="500"/>
    </location>
</feature>
<evidence type="ECO:0000259" key="12">
    <source>
        <dbReference type="PROSITE" id="PS50259"/>
    </source>
</evidence>
<keyword evidence="9" id="KW-0175">Coiled coil</keyword>
<evidence type="ECO:0000256" key="2">
    <source>
        <dbReference type="ARBA" id="ARBA00022692"/>
    </source>
</evidence>
<comment type="caution">
    <text evidence="13">The sequence shown here is derived from an EMBL/GenBank/DDBJ whole genome shotgun (WGS) entry which is preliminary data.</text>
</comment>
<keyword evidence="5 10" id="KW-0472">Membrane</keyword>